<keyword evidence="4" id="KW-1185">Reference proteome</keyword>
<feature type="region of interest" description="Disordered" evidence="1">
    <location>
        <begin position="1"/>
        <end position="96"/>
    </location>
</feature>
<dbReference type="RefSeq" id="XP_070915124.1">
    <property type="nucleotide sequence ID" value="XM_071059023.1"/>
</dbReference>
<name>A0ABQ0G6K6_9PEZI</name>
<dbReference type="GeneID" id="98174346"/>
<evidence type="ECO:0000259" key="2">
    <source>
        <dbReference type="Pfam" id="PF01636"/>
    </source>
</evidence>
<dbReference type="PANTHER" id="PTHR21310:SF54">
    <property type="entry name" value="AMINOGLYCOSIDE PHOSPHOTRANSFERASE DOMAIN-CONTAINING PROTEIN"/>
    <property type="match status" value="1"/>
</dbReference>
<feature type="compositionally biased region" description="Low complexity" evidence="1">
    <location>
        <begin position="50"/>
        <end position="60"/>
    </location>
</feature>
<sequence length="449" mass="48404">MLAHPPHNHQPPHPFVPSNNEPDPFQSIYHSFANLTLTPSSPSPNPKTPPIITTETSTGTPNPPAPSTSASITTTTNNNSGSSNDNKNEPEPIPVNPIFPPGDNVIFAHSSFFRRDNPTWALPSPAEVRLQAAALGISLPAAGQSPSSLPCPGAAVEAKLVPFPSLGLLVKYGPETVVAPAEAKGLLLLKRALENHTGERLPVPEVFGWRRDGEGGPVGGAVGERFVYMGLPAAEGGVVTLEERWGLMSEAEKVGVAAQLREVVVGGWRRLRQGGTVGFVGSVDNGPLADQVFRKCAVATGTRLGPFPSVAAFHDYFVSMAVALSESGQPGAGAGQVRYTPHHIFPDDVPIMFTHGSLHPRNIIVSIGQNPRLVSVLGWEQAGWYPAYWELCKARWECSRRGSLGDWESNYLPWILDVDGLRTTLCGWNVGPLCQYWDYFVGLMHRWES</sequence>
<dbReference type="Proteomes" id="UP001628179">
    <property type="component" value="Unassembled WGS sequence"/>
</dbReference>
<comment type="caution">
    <text evidence="3">The sequence shown here is derived from an EMBL/GenBank/DDBJ whole genome shotgun (WGS) entry which is preliminary data.</text>
</comment>
<dbReference type="PANTHER" id="PTHR21310">
    <property type="entry name" value="AMINOGLYCOSIDE PHOSPHOTRANSFERASE-RELATED-RELATED"/>
    <property type="match status" value="1"/>
</dbReference>
<evidence type="ECO:0000313" key="4">
    <source>
        <dbReference type="Proteomes" id="UP001628179"/>
    </source>
</evidence>
<dbReference type="InterPro" id="IPR051678">
    <property type="entry name" value="AGP_Transferase"/>
</dbReference>
<evidence type="ECO:0000256" key="1">
    <source>
        <dbReference type="SAM" id="MobiDB-lite"/>
    </source>
</evidence>
<organism evidence="3 4">
    <name type="scientific">Madurella fahalii</name>
    <dbReference type="NCBI Taxonomy" id="1157608"/>
    <lineage>
        <taxon>Eukaryota</taxon>
        <taxon>Fungi</taxon>
        <taxon>Dikarya</taxon>
        <taxon>Ascomycota</taxon>
        <taxon>Pezizomycotina</taxon>
        <taxon>Sordariomycetes</taxon>
        <taxon>Sordariomycetidae</taxon>
        <taxon>Sordariales</taxon>
        <taxon>Sordariales incertae sedis</taxon>
        <taxon>Madurella</taxon>
    </lineage>
</organism>
<protein>
    <recommendedName>
        <fullName evidence="2">Aminoglycoside phosphotransferase domain-containing protein</fullName>
    </recommendedName>
</protein>
<evidence type="ECO:0000313" key="3">
    <source>
        <dbReference type="EMBL" id="GAB1313392.1"/>
    </source>
</evidence>
<dbReference type="EMBL" id="BAAFSV010000002">
    <property type="protein sequence ID" value="GAB1313392.1"/>
    <property type="molecule type" value="Genomic_DNA"/>
</dbReference>
<dbReference type="InterPro" id="IPR002575">
    <property type="entry name" value="Aminoglycoside_PTrfase"/>
</dbReference>
<feature type="compositionally biased region" description="Low complexity" evidence="1">
    <location>
        <begin position="67"/>
        <end position="84"/>
    </location>
</feature>
<gene>
    <name evidence="3" type="ORF">MFIFM68171_03602</name>
</gene>
<reference evidence="3 4" key="1">
    <citation type="submission" date="2024-09" db="EMBL/GenBank/DDBJ databases">
        <title>Itraconazole resistance in Madurella fahalii resulting from another homologue of gene encoding cytochrome P450 14-alpha sterol demethylase (CYP51).</title>
        <authorList>
            <person name="Yoshioka I."/>
            <person name="Fahal A.H."/>
            <person name="Kaneko S."/>
            <person name="Yaguchi T."/>
        </authorList>
    </citation>
    <scope>NUCLEOTIDE SEQUENCE [LARGE SCALE GENOMIC DNA]</scope>
    <source>
        <strain evidence="3 4">IFM 68171</strain>
    </source>
</reference>
<dbReference type="Pfam" id="PF01636">
    <property type="entry name" value="APH"/>
    <property type="match status" value="1"/>
</dbReference>
<proteinExistence type="predicted"/>
<dbReference type="InterPro" id="IPR011009">
    <property type="entry name" value="Kinase-like_dom_sf"/>
</dbReference>
<feature type="domain" description="Aminoglycoside phosphotransferase" evidence="2">
    <location>
        <begin position="348"/>
        <end position="395"/>
    </location>
</feature>
<dbReference type="SUPFAM" id="SSF56112">
    <property type="entry name" value="Protein kinase-like (PK-like)"/>
    <property type="match status" value="1"/>
</dbReference>
<accession>A0ABQ0G6K6</accession>